<dbReference type="PIRSF" id="PIRSF000216">
    <property type="entry name" value="NADH_DH_24kDa"/>
    <property type="match status" value="1"/>
</dbReference>
<dbReference type="PANTHER" id="PTHR43342">
    <property type="entry name" value="NADH-QUINONE OXIDOREDUCTASE, E SUBUNIT"/>
    <property type="match status" value="1"/>
</dbReference>
<dbReference type="EC" id="1.6.5.11" evidence="8"/>
<name>A0A7T6AQX6_9BACT</name>
<reference evidence="8 9" key="1">
    <citation type="submission" date="2020-05" db="EMBL/GenBank/DDBJ databases">
        <title>Complete genome of Desulfobulbus oligotrophicus.</title>
        <authorList>
            <person name="Podar M."/>
        </authorList>
    </citation>
    <scope>NUCLEOTIDE SEQUENCE [LARGE SCALE GENOMIC DNA]</scope>
    <source>
        <strain evidence="8 9">Prop6</strain>
    </source>
</reference>
<comment type="similarity">
    <text evidence="1">Belongs to the complex I 24 kDa subunit family.</text>
</comment>
<feature type="binding site" evidence="7">
    <location>
        <position position="82"/>
    </location>
    <ligand>
        <name>[2Fe-2S] cluster</name>
        <dbReference type="ChEBI" id="CHEBI:190135"/>
    </ligand>
</feature>
<dbReference type="GO" id="GO:0016491">
    <property type="term" value="F:oxidoreductase activity"/>
    <property type="evidence" value="ECO:0007669"/>
    <property type="project" value="UniProtKB-KW"/>
</dbReference>
<protein>
    <submittedName>
        <fullName evidence="8">NADH-quinone oxidoreductase subunit NuoE</fullName>
        <ecNumber evidence="8">1.6.5.11</ecNumber>
    </submittedName>
</protein>
<comment type="cofactor">
    <cofactor evidence="6">
        <name>[2Fe-2S] cluster</name>
        <dbReference type="ChEBI" id="CHEBI:190135"/>
    </cofactor>
</comment>
<comment type="cofactor">
    <cofactor evidence="7">
        <name>[2Fe-2S] cluster</name>
        <dbReference type="ChEBI" id="CHEBI:190135"/>
    </cofactor>
    <text evidence="7">Binds 1 [2Fe-2S] cluster.</text>
</comment>
<gene>
    <name evidence="8" type="primary">nuoE</name>
    <name evidence="8" type="ORF">HP555_10165</name>
</gene>
<dbReference type="PANTHER" id="PTHR43342:SF1">
    <property type="entry name" value="BIFURCATING [FEFE] HYDROGENASE GAMMA SUBUNIT"/>
    <property type="match status" value="1"/>
</dbReference>
<keyword evidence="9" id="KW-1185">Reference proteome</keyword>
<dbReference type="Proteomes" id="UP000596092">
    <property type="component" value="Chromosome"/>
</dbReference>
<evidence type="ECO:0000256" key="1">
    <source>
        <dbReference type="ARBA" id="ARBA00010643"/>
    </source>
</evidence>
<dbReference type="InterPro" id="IPR028431">
    <property type="entry name" value="NADP_DH_HndA-like"/>
</dbReference>
<dbReference type="RefSeq" id="WP_199262120.1">
    <property type="nucleotide sequence ID" value="NZ_CP054140.1"/>
</dbReference>
<proteinExistence type="inferred from homology"/>
<dbReference type="InterPro" id="IPR002023">
    <property type="entry name" value="NuoE-like"/>
</dbReference>
<dbReference type="Gene3D" id="1.10.10.1590">
    <property type="entry name" value="NADH-quinone oxidoreductase subunit E"/>
    <property type="match status" value="1"/>
</dbReference>
<evidence type="ECO:0000313" key="8">
    <source>
        <dbReference type="EMBL" id="QQG66201.1"/>
    </source>
</evidence>
<evidence type="ECO:0000256" key="6">
    <source>
        <dbReference type="ARBA" id="ARBA00034078"/>
    </source>
</evidence>
<keyword evidence="5 7" id="KW-0411">Iron-sulfur</keyword>
<evidence type="ECO:0000256" key="5">
    <source>
        <dbReference type="ARBA" id="ARBA00023014"/>
    </source>
</evidence>
<dbReference type="SUPFAM" id="SSF52833">
    <property type="entry name" value="Thioredoxin-like"/>
    <property type="match status" value="1"/>
</dbReference>
<dbReference type="GO" id="GO:0051537">
    <property type="term" value="F:2 iron, 2 sulfur cluster binding"/>
    <property type="evidence" value="ECO:0007669"/>
    <property type="project" value="UniProtKB-KW"/>
</dbReference>
<dbReference type="InterPro" id="IPR036249">
    <property type="entry name" value="Thioredoxin-like_sf"/>
</dbReference>
<dbReference type="Pfam" id="PF01257">
    <property type="entry name" value="2Fe-2S_thioredx"/>
    <property type="match status" value="1"/>
</dbReference>
<organism evidence="8 9">
    <name type="scientific">Desulfobulbus oligotrophicus</name>
    <dbReference type="NCBI Taxonomy" id="1909699"/>
    <lineage>
        <taxon>Bacteria</taxon>
        <taxon>Pseudomonadati</taxon>
        <taxon>Thermodesulfobacteriota</taxon>
        <taxon>Desulfobulbia</taxon>
        <taxon>Desulfobulbales</taxon>
        <taxon>Desulfobulbaceae</taxon>
        <taxon>Desulfobulbus</taxon>
    </lineage>
</organism>
<feature type="binding site" evidence="7">
    <location>
        <position position="122"/>
    </location>
    <ligand>
        <name>[2Fe-2S] cluster</name>
        <dbReference type="ChEBI" id="CHEBI:190135"/>
    </ligand>
</feature>
<dbReference type="InterPro" id="IPR041921">
    <property type="entry name" value="NuoE_N"/>
</dbReference>
<evidence type="ECO:0000256" key="7">
    <source>
        <dbReference type="PIRSR" id="PIRSR000216-1"/>
    </source>
</evidence>
<evidence type="ECO:0000256" key="2">
    <source>
        <dbReference type="ARBA" id="ARBA00022714"/>
    </source>
</evidence>
<sequence>MSTHQDLAPILAEYERTRENLIPLLQEVQDHFHYLSVEAVQAVADHLQLSANDVYGVATFYAQFRFVPPGRHHIKVCEGTACHVRGSDRILENISRLTGLVPGQTSADGRFSLERVACFGSCALAPVMVIDEKVYGRMTASKTTKLIEDKK</sequence>
<evidence type="ECO:0000256" key="4">
    <source>
        <dbReference type="ARBA" id="ARBA00023004"/>
    </source>
</evidence>
<dbReference type="CDD" id="cd03064">
    <property type="entry name" value="TRX_Fd_NuoE"/>
    <property type="match status" value="1"/>
</dbReference>
<dbReference type="Gene3D" id="3.40.30.10">
    <property type="entry name" value="Glutaredoxin"/>
    <property type="match status" value="1"/>
</dbReference>
<keyword evidence="8" id="KW-0560">Oxidoreductase</keyword>
<keyword evidence="2 7" id="KW-0001">2Fe-2S</keyword>
<evidence type="ECO:0000256" key="3">
    <source>
        <dbReference type="ARBA" id="ARBA00022723"/>
    </source>
</evidence>
<dbReference type="AlphaFoldDB" id="A0A7T6AQX6"/>
<dbReference type="EMBL" id="CP054140">
    <property type="protein sequence ID" value="QQG66201.1"/>
    <property type="molecule type" value="Genomic_DNA"/>
</dbReference>
<dbReference type="InterPro" id="IPR042128">
    <property type="entry name" value="NuoE_dom"/>
</dbReference>
<keyword evidence="4 7" id="KW-0408">Iron</keyword>
<keyword evidence="3 7" id="KW-0479">Metal-binding</keyword>
<feature type="binding site" evidence="7">
    <location>
        <position position="77"/>
    </location>
    <ligand>
        <name>[2Fe-2S] cluster</name>
        <dbReference type="ChEBI" id="CHEBI:190135"/>
    </ligand>
</feature>
<dbReference type="NCBIfam" id="NF005722">
    <property type="entry name" value="PRK07539.1-2"/>
    <property type="match status" value="1"/>
</dbReference>
<evidence type="ECO:0000313" key="9">
    <source>
        <dbReference type="Proteomes" id="UP000596092"/>
    </source>
</evidence>
<dbReference type="GO" id="GO:0046872">
    <property type="term" value="F:metal ion binding"/>
    <property type="evidence" value="ECO:0007669"/>
    <property type="project" value="UniProtKB-KW"/>
</dbReference>
<feature type="binding site" evidence="7">
    <location>
        <position position="118"/>
    </location>
    <ligand>
        <name>[2Fe-2S] cluster</name>
        <dbReference type="ChEBI" id="CHEBI:190135"/>
    </ligand>
</feature>
<dbReference type="KEGG" id="dog:HP555_10165"/>
<accession>A0A7T6AQX6</accession>
<dbReference type="FunFam" id="1.10.10.1590:FF:000001">
    <property type="entry name" value="NADH-quinone oxidoreductase subunit E"/>
    <property type="match status" value="1"/>
</dbReference>